<feature type="transmembrane region" description="Helical" evidence="1">
    <location>
        <begin position="45"/>
        <end position="65"/>
    </location>
</feature>
<name>A0A9P4GW50_9PLEO</name>
<dbReference type="AlphaFoldDB" id="A0A9P4GW50"/>
<evidence type="ECO:0000256" key="1">
    <source>
        <dbReference type="SAM" id="Phobius"/>
    </source>
</evidence>
<evidence type="ECO:0000313" key="3">
    <source>
        <dbReference type="Proteomes" id="UP000799777"/>
    </source>
</evidence>
<reference evidence="2" key="1">
    <citation type="journal article" date="2020" name="Stud. Mycol.">
        <title>101 Dothideomycetes genomes: a test case for predicting lifestyles and emergence of pathogens.</title>
        <authorList>
            <person name="Haridas S."/>
            <person name="Albert R."/>
            <person name="Binder M."/>
            <person name="Bloem J."/>
            <person name="Labutti K."/>
            <person name="Salamov A."/>
            <person name="Andreopoulos B."/>
            <person name="Baker S."/>
            <person name="Barry K."/>
            <person name="Bills G."/>
            <person name="Bluhm B."/>
            <person name="Cannon C."/>
            <person name="Castanera R."/>
            <person name="Culley D."/>
            <person name="Daum C."/>
            <person name="Ezra D."/>
            <person name="Gonzalez J."/>
            <person name="Henrissat B."/>
            <person name="Kuo A."/>
            <person name="Liang C."/>
            <person name="Lipzen A."/>
            <person name="Lutzoni F."/>
            <person name="Magnuson J."/>
            <person name="Mondo S."/>
            <person name="Nolan M."/>
            <person name="Ohm R."/>
            <person name="Pangilinan J."/>
            <person name="Park H.-J."/>
            <person name="Ramirez L."/>
            <person name="Alfaro M."/>
            <person name="Sun H."/>
            <person name="Tritt A."/>
            <person name="Yoshinaga Y."/>
            <person name="Zwiers L.-H."/>
            <person name="Turgeon B."/>
            <person name="Goodwin S."/>
            <person name="Spatafora J."/>
            <person name="Crous P."/>
            <person name="Grigoriev I."/>
        </authorList>
    </citation>
    <scope>NUCLEOTIDE SEQUENCE</scope>
    <source>
        <strain evidence="2">CBS 110217</strain>
    </source>
</reference>
<sequence length="198" mass="21982">MIAAWNVEIYTIAIDANNLGPFAVRVVSIRRMGEQPIKAKTARPFTVVLFLGFFLSAVLLGNSIWQPNGMSTVATVLFSLLSSLIGYCRKWALPKHKITTDNIPHSDVVIRYPNHSFLVVHCNIDVARELYFAPAEIDYLLKHSPAYRILSLMLMGGVICLANAKIQLQIDWAASYMTLGAAYWTVAALQAPLGYILL</sequence>
<feature type="transmembrane region" description="Helical" evidence="1">
    <location>
        <begin position="71"/>
        <end position="88"/>
    </location>
</feature>
<dbReference type="Proteomes" id="UP000799777">
    <property type="component" value="Unassembled WGS sequence"/>
</dbReference>
<protein>
    <submittedName>
        <fullName evidence="2">Uncharacterized protein</fullName>
    </submittedName>
</protein>
<dbReference type="EMBL" id="ML978407">
    <property type="protein sequence ID" value="KAF2022916.1"/>
    <property type="molecule type" value="Genomic_DNA"/>
</dbReference>
<accession>A0A9P4GW50</accession>
<keyword evidence="1" id="KW-1133">Transmembrane helix</keyword>
<feature type="transmembrane region" description="Helical" evidence="1">
    <location>
        <begin position="174"/>
        <end position="197"/>
    </location>
</feature>
<proteinExistence type="predicted"/>
<gene>
    <name evidence="2" type="ORF">EK21DRAFT_119256</name>
</gene>
<keyword evidence="1" id="KW-0472">Membrane</keyword>
<keyword evidence="1" id="KW-0812">Transmembrane</keyword>
<comment type="caution">
    <text evidence="2">The sequence shown here is derived from an EMBL/GenBank/DDBJ whole genome shotgun (WGS) entry which is preliminary data.</text>
</comment>
<organism evidence="2 3">
    <name type="scientific">Setomelanomma holmii</name>
    <dbReference type="NCBI Taxonomy" id="210430"/>
    <lineage>
        <taxon>Eukaryota</taxon>
        <taxon>Fungi</taxon>
        <taxon>Dikarya</taxon>
        <taxon>Ascomycota</taxon>
        <taxon>Pezizomycotina</taxon>
        <taxon>Dothideomycetes</taxon>
        <taxon>Pleosporomycetidae</taxon>
        <taxon>Pleosporales</taxon>
        <taxon>Pleosporineae</taxon>
        <taxon>Phaeosphaeriaceae</taxon>
        <taxon>Setomelanomma</taxon>
    </lineage>
</organism>
<evidence type="ECO:0000313" key="2">
    <source>
        <dbReference type="EMBL" id="KAF2022916.1"/>
    </source>
</evidence>
<keyword evidence="3" id="KW-1185">Reference proteome</keyword>
<dbReference type="OrthoDB" id="5412502at2759"/>